<gene>
    <name evidence="3" type="ORF">D9611_008462</name>
</gene>
<accession>A0A8H5AYQ3</accession>
<dbReference type="InterPro" id="IPR015940">
    <property type="entry name" value="UBA"/>
</dbReference>
<dbReference type="GO" id="GO:0005634">
    <property type="term" value="C:nucleus"/>
    <property type="evidence" value="ECO:0007669"/>
    <property type="project" value="TreeGrafter"/>
</dbReference>
<keyword evidence="4" id="KW-1185">Reference proteome</keyword>
<dbReference type="PANTHER" id="PTHR39597">
    <property type="entry name" value="UBA DOMAIN-CONTAINING PROTEIN RUP1"/>
    <property type="match status" value="1"/>
</dbReference>
<feature type="region of interest" description="Disordered" evidence="1">
    <location>
        <begin position="95"/>
        <end position="116"/>
    </location>
</feature>
<feature type="compositionally biased region" description="Polar residues" evidence="1">
    <location>
        <begin position="672"/>
        <end position="687"/>
    </location>
</feature>
<dbReference type="GO" id="GO:0005829">
    <property type="term" value="C:cytosol"/>
    <property type="evidence" value="ECO:0007669"/>
    <property type="project" value="TreeGrafter"/>
</dbReference>
<reference evidence="3 4" key="1">
    <citation type="journal article" date="2020" name="ISME J.">
        <title>Uncovering the hidden diversity of litter-decomposition mechanisms in mushroom-forming fungi.</title>
        <authorList>
            <person name="Floudas D."/>
            <person name="Bentzer J."/>
            <person name="Ahren D."/>
            <person name="Johansson T."/>
            <person name="Persson P."/>
            <person name="Tunlid A."/>
        </authorList>
    </citation>
    <scope>NUCLEOTIDE SEQUENCE [LARGE SCALE GENOMIC DNA]</scope>
    <source>
        <strain evidence="3 4">CBS 175.51</strain>
    </source>
</reference>
<dbReference type="InterPro" id="IPR055335">
    <property type="entry name" value="Ucp6/RUP1"/>
</dbReference>
<sequence length="687" mass="76217">MQLDPDSIQTLCTIGDVDVEVAKRLLQKHDGNIEKAADALLAGDKGEPAAQPGSSTTWPQRTNTPEYGYNEADVPSITIGPQLPGASRSLVDLTESSGADAGPKFGPSNRAPNPDWQMVPSNMAVGGGRAATPIISHEDQSLNDAIQRSLDDFAAVGEKEDTSFKQVAAREGGRPVALRPETPALACAALVVHSLYFVPQVRHAIAKLRLPDVQRDTPLSHSSRNIWNLIELFANLDLAQLSAIVDSDVLPSLEEEGEKLRVNDSAGERATAIVNHLAQAIEAHQSAQEDDEIQRGPFFSFTHVHAQLNNRFPRSVGRPNPGAVVRLDIGGDQHERELVGALASVLSQYQEEGKSRHDLILDPSEFLCFCLGRSSTNPEPGKNDSKPFSFPPSFYLDRFMFRNLELTNQKYLQGLEISKDISELRNQRMTLSQLNQRDTVQDIKNSIYYYEKVANAKDEPSRQRVIEETVTQLKDILLIVESKIEGLDREIKRLEAKRSSLFDCPELQQHQYDLRAVLMHTGLPGHGRKQLYSYVKDAEGTWWKTCDYEVTQVSEDIVLSDTTGVHLRAGPFMLFYSKYLPNEELRKPVVWPPNFTKSVEENNRRFFALFPPAEVAAQAKVPVRSPPPPSPRAHPVAPQRLATPSPRSAHYPQPIRPNQMGPRGPTHHRAGSSLSARSFDASNDTVQ</sequence>
<dbReference type="EMBL" id="JAACJK010000224">
    <property type="protein sequence ID" value="KAF5313459.1"/>
    <property type="molecule type" value="Genomic_DNA"/>
</dbReference>
<dbReference type="InterPro" id="IPR038765">
    <property type="entry name" value="Papain-like_cys_pep_sf"/>
</dbReference>
<dbReference type="CDD" id="cd14279">
    <property type="entry name" value="CUE"/>
    <property type="match status" value="1"/>
</dbReference>
<dbReference type="PROSITE" id="PS50030">
    <property type="entry name" value="UBA"/>
    <property type="match status" value="1"/>
</dbReference>
<dbReference type="GO" id="GO:0016579">
    <property type="term" value="P:protein deubiquitination"/>
    <property type="evidence" value="ECO:0007669"/>
    <property type="project" value="InterPro"/>
</dbReference>
<evidence type="ECO:0000256" key="1">
    <source>
        <dbReference type="SAM" id="MobiDB-lite"/>
    </source>
</evidence>
<dbReference type="PANTHER" id="PTHR39597:SF1">
    <property type="entry name" value="UBA DOMAIN-CONTAINING PROTEIN RUP1"/>
    <property type="match status" value="1"/>
</dbReference>
<dbReference type="GO" id="GO:0004843">
    <property type="term" value="F:cysteine-type deubiquitinase activity"/>
    <property type="evidence" value="ECO:0007669"/>
    <property type="project" value="InterPro"/>
</dbReference>
<comment type="caution">
    <text evidence="3">The sequence shown here is derived from an EMBL/GenBank/DDBJ whole genome shotgun (WGS) entry which is preliminary data.</text>
</comment>
<protein>
    <recommendedName>
        <fullName evidence="2">UBA domain-containing protein</fullName>
    </recommendedName>
</protein>
<evidence type="ECO:0000313" key="4">
    <source>
        <dbReference type="Proteomes" id="UP000541558"/>
    </source>
</evidence>
<dbReference type="Pfam" id="PF00443">
    <property type="entry name" value="UCH"/>
    <property type="match status" value="1"/>
</dbReference>
<dbReference type="OrthoDB" id="443682at2759"/>
<organism evidence="3 4">
    <name type="scientific">Ephemerocybe angulata</name>
    <dbReference type="NCBI Taxonomy" id="980116"/>
    <lineage>
        <taxon>Eukaryota</taxon>
        <taxon>Fungi</taxon>
        <taxon>Dikarya</taxon>
        <taxon>Basidiomycota</taxon>
        <taxon>Agaricomycotina</taxon>
        <taxon>Agaricomycetes</taxon>
        <taxon>Agaricomycetidae</taxon>
        <taxon>Agaricales</taxon>
        <taxon>Agaricineae</taxon>
        <taxon>Psathyrellaceae</taxon>
        <taxon>Ephemerocybe</taxon>
    </lineage>
</organism>
<evidence type="ECO:0000313" key="3">
    <source>
        <dbReference type="EMBL" id="KAF5313459.1"/>
    </source>
</evidence>
<feature type="domain" description="UBA" evidence="2">
    <location>
        <begin position="2"/>
        <end position="43"/>
    </location>
</feature>
<dbReference type="Proteomes" id="UP000541558">
    <property type="component" value="Unassembled WGS sequence"/>
</dbReference>
<name>A0A8H5AYQ3_9AGAR</name>
<evidence type="ECO:0000259" key="2">
    <source>
        <dbReference type="PROSITE" id="PS50030"/>
    </source>
</evidence>
<feature type="region of interest" description="Disordered" evidence="1">
    <location>
        <begin position="620"/>
        <end position="687"/>
    </location>
</feature>
<proteinExistence type="predicted"/>
<dbReference type="Gene3D" id="3.90.70.10">
    <property type="entry name" value="Cysteine proteinases"/>
    <property type="match status" value="1"/>
</dbReference>
<dbReference type="SUPFAM" id="SSF54001">
    <property type="entry name" value="Cysteine proteinases"/>
    <property type="match status" value="1"/>
</dbReference>
<dbReference type="AlphaFoldDB" id="A0A8H5AYQ3"/>
<dbReference type="InterPro" id="IPR001394">
    <property type="entry name" value="Peptidase_C19_UCH"/>
</dbReference>